<evidence type="ECO:0000313" key="6">
    <source>
        <dbReference type="EMBL" id="CAG8702428.1"/>
    </source>
</evidence>
<dbReference type="Proteomes" id="UP000789831">
    <property type="component" value="Unassembled WGS sequence"/>
</dbReference>
<name>A0A9N9N5C2_9GLOM</name>
<keyword evidence="7" id="KW-1185">Reference proteome</keyword>
<dbReference type="OrthoDB" id="10062876at2759"/>
<dbReference type="GO" id="GO:0015179">
    <property type="term" value="F:L-amino acid transmembrane transporter activity"/>
    <property type="evidence" value="ECO:0007669"/>
    <property type="project" value="TreeGrafter"/>
</dbReference>
<evidence type="ECO:0000256" key="4">
    <source>
        <dbReference type="ARBA" id="ARBA00023136"/>
    </source>
</evidence>
<reference evidence="6" key="1">
    <citation type="submission" date="2021-06" db="EMBL/GenBank/DDBJ databases">
        <authorList>
            <person name="Kallberg Y."/>
            <person name="Tangrot J."/>
            <person name="Rosling A."/>
        </authorList>
    </citation>
    <scope>NUCLEOTIDE SEQUENCE</scope>
    <source>
        <strain evidence="6">MT106</strain>
    </source>
</reference>
<keyword evidence="2 5" id="KW-0812">Transmembrane</keyword>
<accession>A0A9N9N5C2</accession>
<dbReference type="Pfam" id="PF13520">
    <property type="entry name" value="AA_permease_2"/>
    <property type="match status" value="1"/>
</dbReference>
<comment type="subcellular location">
    <subcellularLocation>
        <location evidence="1">Membrane</location>
        <topology evidence="1">Multi-pass membrane protein</topology>
    </subcellularLocation>
</comment>
<comment type="caution">
    <text evidence="6">The sequence shown here is derived from an EMBL/GenBank/DDBJ whole genome shotgun (WGS) entry which is preliminary data.</text>
</comment>
<keyword evidence="4 5" id="KW-0472">Membrane</keyword>
<keyword evidence="3 5" id="KW-1133">Transmembrane helix</keyword>
<evidence type="ECO:0000313" key="7">
    <source>
        <dbReference type="Proteomes" id="UP000789831"/>
    </source>
</evidence>
<dbReference type="PANTHER" id="PTHR11785">
    <property type="entry name" value="AMINO ACID TRANSPORTER"/>
    <property type="match status" value="1"/>
</dbReference>
<dbReference type="Gene3D" id="1.20.1740.10">
    <property type="entry name" value="Amino acid/polyamine transporter I"/>
    <property type="match status" value="1"/>
</dbReference>
<dbReference type="InterPro" id="IPR050598">
    <property type="entry name" value="AminoAcid_Transporter"/>
</dbReference>
<feature type="non-terminal residue" evidence="6">
    <location>
        <position position="1"/>
    </location>
</feature>
<dbReference type="EMBL" id="CAJVPL010018591">
    <property type="protein sequence ID" value="CAG8702428.1"/>
    <property type="molecule type" value="Genomic_DNA"/>
</dbReference>
<dbReference type="PANTHER" id="PTHR11785:SF512">
    <property type="entry name" value="SOBREMESA, ISOFORM B"/>
    <property type="match status" value="1"/>
</dbReference>
<evidence type="ECO:0000256" key="1">
    <source>
        <dbReference type="ARBA" id="ARBA00004141"/>
    </source>
</evidence>
<dbReference type="AlphaFoldDB" id="A0A9N9N5C2"/>
<feature type="transmembrane region" description="Helical" evidence="5">
    <location>
        <begin position="39"/>
        <end position="58"/>
    </location>
</feature>
<dbReference type="InterPro" id="IPR002293">
    <property type="entry name" value="AA/rel_permease1"/>
</dbReference>
<protein>
    <submittedName>
        <fullName evidence="6">9363_t:CDS:1</fullName>
    </submittedName>
</protein>
<organism evidence="6 7">
    <name type="scientific">Ambispora gerdemannii</name>
    <dbReference type="NCBI Taxonomy" id="144530"/>
    <lineage>
        <taxon>Eukaryota</taxon>
        <taxon>Fungi</taxon>
        <taxon>Fungi incertae sedis</taxon>
        <taxon>Mucoromycota</taxon>
        <taxon>Glomeromycotina</taxon>
        <taxon>Glomeromycetes</taxon>
        <taxon>Archaeosporales</taxon>
        <taxon>Ambisporaceae</taxon>
        <taxon>Ambispora</taxon>
    </lineage>
</organism>
<feature type="transmembrane region" description="Helical" evidence="5">
    <location>
        <begin position="70"/>
        <end position="89"/>
    </location>
</feature>
<evidence type="ECO:0000256" key="2">
    <source>
        <dbReference type="ARBA" id="ARBA00022692"/>
    </source>
</evidence>
<sequence>FGVLAANIFVGSRVIVAAAKRDYIPFSSKFRKWNDNTDTPIFALITQAVWSSLIIIFYPHNDPFKFFVNLSEYCMWIFLLLSALGLLLLRHSKPDLVRPFK</sequence>
<feature type="non-terminal residue" evidence="6">
    <location>
        <position position="101"/>
    </location>
</feature>
<evidence type="ECO:0000256" key="3">
    <source>
        <dbReference type="ARBA" id="ARBA00022989"/>
    </source>
</evidence>
<proteinExistence type="predicted"/>
<dbReference type="GO" id="GO:0016020">
    <property type="term" value="C:membrane"/>
    <property type="evidence" value="ECO:0007669"/>
    <property type="project" value="UniProtKB-SubCell"/>
</dbReference>
<evidence type="ECO:0000256" key="5">
    <source>
        <dbReference type="SAM" id="Phobius"/>
    </source>
</evidence>
<gene>
    <name evidence="6" type="ORF">AGERDE_LOCUS13577</name>
</gene>